<dbReference type="EMBL" id="QSDG01000031">
    <property type="protein sequence ID" value="RGY64398.1"/>
    <property type="molecule type" value="Genomic_DNA"/>
</dbReference>
<name>A0A2K9GXP2_BACFG</name>
<proteinExistence type="predicted"/>
<sequence length="67" mass="7898">MQSKEREEVIKNTKGEIKEPGKYSISGVGCIIYLFRMSRLDTEITTNFIRRCSFTYHDKTICFCFFS</sequence>
<protein>
    <submittedName>
        <fullName evidence="1">Uncharacterized protein</fullName>
    </submittedName>
</protein>
<dbReference type="AlphaFoldDB" id="A0A2K9GXP2"/>
<gene>
    <name evidence="1" type="ORF">DXA27_21825</name>
</gene>
<evidence type="ECO:0000313" key="2">
    <source>
        <dbReference type="Proteomes" id="UP000284614"/>
    </source>
</evidence>
<comment type="caution">
    <text evidence="1">The sequence shown here is derived from an EMBL/GenBank/DDBJ whole genome shotgun (WGS) entry which is preliminary data.</text>
</comment>
<accession>A0A2K9GXP2</accession>
<evidence type="ECO:0000313" key="1">
    <source>
        <dbReference type="EMBL" id="RGY64398.1"/>
    </source>
</evidence>
<reference evidence="1 2" key="1">
    <citation type="submission" date="2018-08" db="EMBL/GenBank/DDBJ databases">
        <title>A genome reference for cultivated species of the human gut microbiota.</title>
        <authorList>
            <person name="Zou Y."/>
            <person name="Xue W."/>
            <person name="Luo G."/>
        </authorList>
    </citation>
    <scope>NUCLEOTIDE SEQUENCE [LARGE SCALE GENOMIC DNA]</scope>
    <source>
        <strain evidence="1 2">OF01-1</strain>
    </source>
</reference>
<dbReference type="Proteomes" id="UP000284614">
    <property type="component" value="Unassembled WGS sequence"/>
</dbReference>
<organism evidence="1 2">
    <name type="scientific">Bacteroides fragilis</name>
    <dbReference type="NCBI Taxonomy" id="817"/>
    <lineage>
        <taxon>Bacteria</taxon>
        <taxon>Pseudomonadati</taxon>
        <taxon>Bacteroidota</taxon>
        <taxon>Bacteroidia</taxon>
        <taxon>Bacteroidales</taxon>
        <taxon>Bacteroidaceae</taxon>
        <taxon>Bacteroides</taxon>
    </lineage>
</organism>